<organism evidence="2 3">
    <name type="scientific">Gossypium australe</name>
    <dbReference type="NCBI Taxonomy" id="47621"/>
    <lineage>
        <taxon>Eukaryota</taxon>
        <taxon>Viridiplantae</taxon>
        <taxon>Streptophyta</taxon>
        <taxon>Embryophyta</taxon>
        <taxon>Tracheophyta</taxon>
        <taxon>Spermatophyta</taxon>
        <taxon>Magnoliopsida</taxon>
        <taxon>eudicotyledons</taxon>
        <taxon>Gunneridae</taxon>
        <taxon>Pentapetalae</taxon>
        <taxon>rosids</taxon>
        <taxon>malvids</taxon>
        <taxon>Malvales</taxon>
        <taxon>Malvaceae</taxon>
        <taxon>Malvoideae</taxon>
        <taxon>Gossypium</taxon>
    </lineage>
</organism>
<dbReference type="PANTHER" id="PTHR33064:SF37">
    <property type="entry name" value="RIBONUCLEASE H"/>
    <property type="match status" value="1"/>
</dbReference>
<dbReference type="SUPFAM" id="SSF56672">
    <property type="entry name" value="DNA/RNA polymerases"/>
    <property type="match status" value="1"/>
</dbReference>
<name>A0A5B6UTH9_9ROSI</name>
<dbReference type="Gene3D" id="3.30.70.270">
    <property type="match status" value="2"/>
</dbReference>
<dbReference type="PROSITE" id="PS50878">
    <property type="entry name" value="RT_POL"/>
    <property type="match status" value="1"/>
</dbReference>
<dbReference type="InterPro" id="IPR000477">
    <property type="entry name" value="RT_dom"/>
</dbReference>
<dbReference type="EMBL" id="SMMG02000009">
    <property type="protein sequence ID" value="KAA3460763.1"/>
    <property type="molecule type" value="Genomic_DNA"/>
</dbReference>
<protein>
    <submittedName>
        <fullName evidence="2">Transposon Ty3-I Gag-Pol polyprotein</fullName>
    </submittedName>
</protein>
<dbReference type="InterPro" id="IPR051320">
    <property type="entry name" value="Viral_Replic_Matur_Polypro"/>
</dbReference>
<accession>A0A5B6UTH9</accession>
<dbReference type="Pfam" id="PF00078">
    <property type="entry name" value="RVT_1"/>
    <property type="match status" value="1"/>
</dbReference>
<evidence type="ECO:0000259" key="1">
    <source>
        <dbReference type="PROSITE" id="PS50878"/>
    </source>
</evidence>
<dbReference type="InterPro" id="IPR043502">
    <property type="entry name" value="DNA/RNA_pol_sf"/>
</dbReference>
<dbReference type="Pfam" id="PF17919">
    <property type="entry name" value="RT_RNaseH_2"/>
    <property type="match status" value="1"/>
</dbReference>
<dbReference type="OrthoDB" id="1002013at2759"/>
<evidence type="ECO:0000313" key="3">
    <source>
        <dbReference type="Proteomes" id="UP000325315"/>
    </source>
</evidence>
<dbReference type="FunFam" id="3.30.70.270:FF:000003">
    <property type="entry name" value="Transposon Ty3-G Gag-Pol polyprotein"/>
    <property type="match status" value="1"/>
</dbReference>
<dbReference type="FunFam" id="3.30.70.270:FF:000020">
    <property type="entry name" value="Transposon Tf2-6 polyprotein-like Protein"/>
    <property type="match status" value="1"/>
</dbReference>
<dbReference type="InterPro" id="IPR043128">
    <property type="entry name" value="Rev_trsase/Diguanyl_cyclase"/>
</dbReference>
<feature type="domain" description="Reverse transcriptase" evidence="1">
    <location>
        <begin position="1"/>
        <end position="82"/>
    </location>
</feature>
<proteinExistence type="predicted"/>
<dbReference type="PANTHER" id="PTHR33064">
    <property type="entry name" value="POL PROTEIN"/>
    <property type="match status" value="1"/>
</dbReference>
<dbReference type="Proteomes" id="UP000325315">
    <property type="component" value="Unassembled WGS sequence"/>
</dbReference>
<comment type="caution">
    <text evidence="2">The sequence shown here is derived from an EMBL/GenBank/DDBJ whole genome shotgun (WGS) entry which is preliminary data.</text>
</comment>
<reference evidence="3" key="1">
    <citation type="journal article" date="2019" name="Plant Biotechnol. J.">
        <title>Genome sequencing of the Australian wild diploid species Gossypium australe highlights disease resistance and delayed gland morphogenesis.</title>
        <authorList>
            <person name="Cai Y."/>
            <person name="Cai X."/>
            <person name="Wang Q."/>
            <person name="Wang P."/>
            <person name="Zhang Y."/>
            <person name="Cai C."/>
            <person name="Xu Y."/>
            <person name="Wang K."/>
            <person name="Zhou Z."/>
            <person name="Wang C."/>
            <person name="Geng S."/>
            <person name="Li B."/>
            <person name="Dong Q."/>
            <person name="Hou Y."/>
            <person name="Wang H."/>
            <person name="Ai P."/>
            <person name="Liu Z."/>
            <person name="Yi F."/>
            <person name="Sun M."/>
            <person name="An G."/>
            <person name="Cheng J."/>
            <person name="Zhang Y."/>
            <person name="Shi Q."/>
            <person name="Xie Y."/>
            <person name="Shi X."/>
            <person name="Chang Y."/>
            <person name="Huang F."/>
            <person name="Chen Y."/>
            <person name="Hong S."/>
            <person name="Mi L."/>
            <person name="Sun Q."/>
            <person name="Zhang L."/>
            <person name="Zhou B."/>
            <person name="Peng R."/>
            <person name="Zhang X."/>
            <person name="Liu F."/>
        </authorList>
    </citation>
    <scope>NUCLEOTIDE SEQUENCE [LARGE SCALE GENOMIC DNA]</scope>
    <source>
        <strain evidence="3">cv. PA1801</strain>
    </source>
</reference>
<sequence>MPFGLTNAPSSFQSLMNSIFRNLLRRSVLVFFYDILVYSPRWEDHLFHLREVLQVLRSHQLYAKRSKCVFGATQVEYLGHVISQGVVSMDQERVVGVLDWPPPKSGKELHGFLGLSGYYRKFIKGYGQMVQPLTTLLKKDVVWNWLELEQNGFDQLKTAICHAPVLALPNFQEPFCVETDASGIGVGAILQHKALCVKYQIMSIYDKEMMIVLLAVKKWHTLSNW</sequence>
<keyword evidence="3" id="KW-1185">Reference proteome</keyword>
<dbReference type="InterPro" id="IPR041577">
    <property type="entry name" value="RT_RNaseH_2"/>
</dbReference>
<gene>
    <name evidence="2" type="ORF">EPI10_027392</name>
</gene>
<dbReference type="CDD" id="cd01647">
    <property type="entry name" value="RT_LTR"/>
    <property type="match status" value="1"/>
</dbReference>
<evidence type="ECO:0000313" key="2">
    <source>
        <dbReference type="EMBL" id="KAA3460763.1"/>
    </source>
</evidence>
<dbReference type="AlphaFoldDB" id="A0A5B6UTH9"/>